<feature type="transmembrane region" description="Helical" evidence="6">
    <location>
        <begin position="73"/>
        <end position="93"/>
    </location>
</feature>
<evidence type="ECO:0000259" key="7">
    <source>
        <dbReference type="PROSITE" id="PS50850"/>
    </source>
</evidence>
<feature type="transmembrane region" description="Helical" evidence="6">
    <location>
        <begin position="324"/>
        <end position="347"/>
    </location>
</feature>
<dbReference type="CDD" id="cd17353">
    <property type="entry name" value="MFS_OFA_like"/>
    <property type="match status" value="1"/>
</dbReference>
<evidence type="ECO:0000256" key="5">
    <source>
        <dbReference type="ARBA" id="ARBA00023136"/>
    </source>
</evidence>
<feature type="transmembrane region" description="Helical" evidence="6">
    <location>
        <begin position="99"/>
        <end position="121"/>
    </location>
</feature>
<dbReference type="PANTHER" id="PTHR43385">
    <property type="entry name" value="RIBOFLAVIN TRANSPORTER RIBJ"/>
    <property type="match status" value="1"/>
</dbReference>
<reference evidence="8" key="1">
    <citation type="submission" date="2022-11" db="EMBL/GenBank/DDBJ databases">
        <title>The characterization of three novel Bacteroidetes species and genomic analysis of their roles in tidal elemental geochemical cycles.</title>
        <authorList>
            <person name="Ma K.-J."/>
        </authorList>
    </citation>
    <scope>NUCLEOTIDE SEQUENCE</scope>
    <source>
        <strain evidence="8">M415</strain>
    </source>
</reference>
<dbReference type="PANTHER" id="PTHR43385:SF1">
    <property type="entry name" value="RIBOFLAVIN TRANSPORTER RIBJ"/>
    <property type="match status" value="1"/>
</dbReference>
<dbReference type="PROSITE" id="PS50850">
    <property type="entry name" value="MFS"/>
    <property type="match status" value="1"/>
</dbReference>
<evidence type="ECO:0000256" key="4">
    <source>
        <dbReference type="ARBA" id="ARBA00022989"/>
    </source>
</evidence>
<evidence type="ECO:0000313" key="9">
    <source>
        <dbReference type="Proteomes" id="UP001207116"/>
    </source>
</evidence>
<keyword evidence="9" id="KW-1185">Reference proteome</keyword>
<feature type="transmembrane region" description="Helical" evidence="6">
    <location>
        <begin position="133"/>
        <end position="152"/>
    </location>
</feature>
<keyword evidence="4 6" id="KW-1133">Transmembrane helix</keyword>
<proteinExistence type="predicted"/>
<feature type="transmembrane region" description="Helical" evidence="6">
    <location>
        <begin position="225"/>
        <end position="246"/>
    </location>
</feature>
<name>A0AAE3ML43_9FLAO</name>
<feature type="transmembrane region" description="Helical" evidence="6">
    <location>
        <begin position="299"/>
        <end position="318"/>
    </location>
</feature>
<protein>
    <submittedName>
        <fullName evidence="8">OFA family MFS transporter</fullName>
    </submittedName>
</protein>
<dbReference type="RefSeq" id="WP_266012762.1">
    <property type="nucleotide sequence ID" value="NZ_JAPFQP010000002.1"/>
</dbReference>
<dbReference type="Proteomes" id="UP001207116">
    <property type="component" value="Unassembled WGS sequence"/>
</dbReference>
<evidence type="ECO:0000256" key="1">
    <source>
        <dbReference type="ARBA" id="ARBA00004141"/>
    </source>
</evidence>
<dbReference type="GO" id="GO:0022857">
    <property type="term" value="F:transmembrane transporter activity"/>
    <property type="evidence" value="ECO:0007669"/>
    <property type="project" value="InterPro"/>
</dbReference>
<dbReference type="AlphaFoldDB" id="A0AAE3ML43"/>
<sequence length="415" mass="44617">MATQNRSFVILGATLIQLALGAIYAWPVFTPVLKDADWSKTETQIVFAVGLAMFALSMIFAGKKMKTWGPRKLAILGGIVLGAGYLFAGLFGATDFITLLISIGVIGGIGIGLAYVVPIAVGIQWFPNRKGMITGIAVAGFGFGALFWVKLAGSWGDLLIQIGIAKTFMLYGALFFLMIVLGSIWMKNPPAGWEPEGGIKEEERKKTTTVVREMSPKEMLRTPQFYMIFLTFAFSAGAGLMSIGLMKLYPMEALMANGFSELRASAIAGTAIAVFFSLANGLGRILWGVISDALGRRRSIIILTFTQGVFVILFTYMAGSELLLYLAATLIGFNYGGLFALFPATTADVFGLKSVGQNYPYVFLAYGFGGIFGPILGGYLGDLGNFPAAFTISGVLVLLSTLLIYFVKHVREARS</sequence>
<dbReference type="GO" id="GO:0016020">
    <property type="term" value="C:membrane"/>
    <property type="evidence" value="ECO:0007669"/>
    <property type="project" value="UniProtKB-SubCell"/>
</dbReference>
<comment type="subcellular location">
    <subcellularLocation>
        <location evidence="1">Membrane</location>
        <topology evidence="1">Multi-pass membrane protein</topology>
    </subcellularLocation>
</comment>
<feature type="transmembrane region" description="Helical" evidence="6">
    <location>
        <begin position="266"/>
        <end position="287"/>
    </location>
</feature>
<feature type="transmembrane region" description="Helical" evidence="6">
    <location>
        <begin position="359"/>
        <end position="380"/>
    </location>
</feature>
<dbReference type="Pfam" id="PF07690">
    <property type="entry name" value="MFS_1"/>
    <property type="match status" value="2"/>
</dbReference>
<accession>A0AAE3ML43</accession>
<dbReference type="EMBL" id="JAPFQP010000002">
    <property type="protein sequence ID" value="MCX2719765.1"/>
    <property type="molecule type" value="Genomic_DNA"/>
</dbReference>
<dbReference type="InterPro" id="IPR052983">
    <property type="entry name" value="MFS_Riboflavin_Transporter"/>
</dbReference>
<dbReference type="InterPro" id="IPR011701">
    <property type="entry name" value="MFS"/>
</dbReference>
<keyword evidence="3 6" id="KW-0812">Transmembrane</keyword>
<dbReference type="InterPro" id="IPR020846">
    <property type="entry name" value="MFS_dom"/>
</dbReference>
<evidence type="ECO:0000256" key="2">
    <source>
        <dbReference type="ARBA" id="ARBA00022448"/>
    </source>
</evidence>
<feature type="transmembrane region" description="Helical" evidence="6">
    <location>
        <begin position="386"/>
        <end position="407"/>
    </location>
</feature>
<evidence type="ECO:0000256" key="6">
    <source>
        <dbReference type="SAM" id="Phobius"/>
    </source>
</evidence>
<feature type="transmembrane region" description="Helical" evidence="6">
    <location>
        <begin position="158"/>
        <end position="181"/>
    </location>
</feature>
<evidence type="ECO:0000313" key="8">
    <source>
        <dbReference type="EMBL" id="MCX2719765.1"/>
    </source>
</evidence>
<evidence type="ECO:0000256" key="3">
    <source>
        <dbReference type="ARBA" id="ARBA00022692"/>
    </source>
</evidence>
<gene>
    <name evidence="8" type="ORF">OO016_09130</name>
</gene>
<organism evidence="8 9">
    <name type="scientific">Lentiprolixibacter aurantiacus</name>
    <dbReference type="NCBI Taxonomy" id="2993939"/>
    <lineage>
        <taxon>Bacteria</taxon>
        <taxon>Pseudomonadati</taxon>
        <taxon>Bacteroidota</taxon>
        <taxon>Flavobacteriia</taxon>
        <taxon>Flavobacteriales</taxon>
        <taxon>Flavobacteriaceae</taxon>
        <taxon>Lentiprolixibacter</taxon>
    </lineage>
</organism>
<comment type="caution">
    <text evidence="8">The sequence shown here is derived from an EMBL/GenBank/DDBJ whole genome shotgun (WGS) entry which is preliminary data.</text>
</comment>
<feature type="domain" description="Major facilitator superfamily (MFS) profile" evidence="7">
    <location>
        <begin position="5"/>
        <end position="412"/>
    </location>
</feature>
<feature type="transmembrane region" description="Helical" evidence="6">
    <location>
        <begin position="45"/>
        <end position="61"/>
    </location>
</feature>
<dbReference type="InterPro" id="IPR036259">
    <property type="entry name" value="MFS_trans_sf"/>
</dbReference>
<keyword evidence="5 6" id="KW-0472">Membrane</keyword>
<keyword evidence="2" id="KW-0813">Transport</keyword>
<dbReference type="SUPFAM" id="SSF103473">
    <property type="entry name" value="MFS general substrate transporter"/>
    <property type="match status" value="1"/>
</dbReference>
<dbReference type="Gene3D" id="1.20.1250.20">
    <property type="entry name" value="MFS general substrate transporter like domains"/>
    <property type="match status" value="2"/>
</dbReference>